<sequence length="234" mass="27170">MVEPMKFGPEQNIWSPYNKNLPLLLRKMSKYPEETRVFNQAPILLGVGIPGALLMTLTALIMTPAYFRGTNDDLASVIAPILMALFMYTLTAIGLFRRYGVDQDKVWSKFGKIYYKEVRFDEITDIKLSVTNQRYKFYKGDKKINLDYTRFDYTLAFIRLLEELQHRRFTLYGVSPDDPSWEDEAQMARNDVAWKAYDNHRKYYNSHPEELAKLNALVQPPTTANTAAESEQPT</sequence>
<name>A0A9W5RFA4_9ACTO</name>
<evidence type="ECO:0000256" key="1">
    <source>
        <dbReference type="SAM" id="Phobius"/>
    </source>
</evidence>
<protein>
    <submittedName>
        <fullName evidence="2">Uncharacterized protein</fullName>
    </submittedName>
</protein>
<evidence type="ECO:0000313" key="3">
    <source>
        <dbReference type="Proteomes" id="UP000014387"/>
    </source>
</evidence>
<keyword evidence="1" id="KW-1133">Transmembrane helix</keyword>
<keyword evidence="1" id="KW-0812">Transmembrane</keyword>
<dbReference type="EMBL" id="AGWN01000001">
    <property type="protein sequence ID" value="EPD31260.1"/>
    <property type="molecule type" value="Genomic_DNA"/>
</dbReference>
<feature type="transmembrane region" description="Helical" evidence="1">
    <location>
        <begin position="37"/>
        <end position="62"/>
    </location>
</feature>
<accession>A0A9W5RFA4</accession>
<feature type="transmembrane region" description="Helical" evidence="1">
    <location>
        <begin position="74"/>
        <end position="96"/>
    </location>
</feature>
<dbReference type="AlphaFoldDB" id="A0A9W5RFA4"/>
<keyword evidence="3" id="KW-1185">Reference proteome</keyword>
<proteinExistence type="predicted"/>
<keyword evidence="1" id="KW-0472">Membrane</keyword>
<dbReference type="RefSeq" id="WP_016444371.1">
    <property type="nucleotide sequence ID" value="NZ_KE150266.1"/>
</dbReference>
<gene>
    <name evidence="2" type="ORF">HMPREF9238_01028</name>
</gene>
<reference evidence="2 3" key="1">
    <citation type="submission" date="2013-05" db="EMBL/GenBank/DDBJ databases">
        <title>The Genome Sequence of Actinomyces europaeus ACS-120-V-COL10B.</title>
        <authorList>
            <consortium name="The Broad Institute Genomics Platform"/>
            <person name="Earl A."/>
            <person name="Ward D."/>
            <person name="Feldgarden M."/>
            <person name="Gevers D."/>
            <person name="Saerens B."/>
            <person name="Vaneechoutte M."/>
            <person name="Walker B."/>
            <person name="Young S."/>
            <person name="Zeng Q."/>
            <person name="Gargeya S."/>
            <person name="Fitzgerald M."/>
            <person name="Haas B."/>
            <person name="Abouelleil A."/>
            <person name="Allen A.W."/>
            <person name="Alvarado L."/>
            <person name="Arachchi H.M."/>
            <person name="Berlin A.M."/>
            <person name="Chapman S.B."/>
            <person name="Gainer-Dewar J."/>
            <person name="Goldberg J."/>
            <person name="Griggs A."/>
            <person name="Gujja S."/>
            <person name="Hansen M."/>
            <person name="Howarth C."/>
            <person name="Imamovic A."/>
            <person name="Ireland A."/>
            <person name="Larimer J."/>
            <person name="McCowan C."/>
            <person name="Murphy C."/>
            <person name="Pearson M."/>
            <person name="Poon T.W."/>
            <person name="Priest M."/>
            <person name="Roberts A."/>
            <person name="Saif S."/>
            <person name="Shea T."/>
            <person name="Sisk P."/>
            <person name="Sykes S."/>
            <person name="Wortman J."/>
            <person name="Nusbaum C."/>
            <person name="Birren B."/>
        </authorList>
    </citation>
    <scope>NUCLEOTIDE SEQUENCE [LARGE SCALE GENOMIC DNA]</scope>
    <source>
        <strain evidence="2 3">ACS-120-V-Col10b</strain>
    </source>
</reference>
<dbReference type="OrthoDB" id="4964348at2"/>
<dbReference type="Proteomes" id="UP000014387">
    <property type="component" value="Unassembled WGS sequence"/>
</dbReference>
<evidence type="ECO:0000313" key="2">
    <source>
        <dbReference type="EMBL" id="EPD31260.1"/>
    </source>
</evidence>
<comment type="caution">
    <text evidence="2">The sequence shown here is derived from an EMBL/GenBank/DDBJ whole genome shotgun (WGS) entry which is preliminary data.</text>
</comment>
<organism evidence="2 3">
    <name type="scientific">Gleimia europaea ACS-120-V-Col10b</name>
    <dbReference type="NCBI Taxonomy" id="883069"/>
    <lineage>
        <taxon>Bacteria</taxon>
        <taxon>Bacillati</taxon>
        <taxon>Actinomycetota</taxon>
        <taxon>Actinomycetes</taxon>
        <taxon>Actinomycetales</taxon>
        <taxon>Actinomycetaceae</taxon>
        <taxon>Gleimia</taxon>
    </lineage>
</organism>